<sequence>MAKKLRIDKILSNLGYGSRAEIKRDCKHGVIEVNGKIISNPGTQVDPENDEILYSGERVEYREYIYIMMNKPDGYISATFDKRDPIVLDLIDDPSYLAFEPFPVGRLDKDTEGLLVLTNDGKLSHRVLSPKKHVPKTYYAKVEGVVSDEDIKSFEEGVVLDDGYKTMPSQLKILKSDELSEIELTIHEGKFHQVKRMFESVGKKVVYLKRLSMGKLKLDESLGLGEYRELTDEEVKLIEKRE</sequence>
<dbReference type="GO" id="GO:0120159">
    <property type="term" value="F:rRNA pseudouridine synthase activity"/>
    <property type="evidence" value="ECO:0007669"/>
    <property type="project" value="UniProtKB-ARBA"/>
</dbReference>
<gene>
    <name evidence="7" type="ORF">SAMN04488530_1258</name>
</gene>
<evidence type="ECO:0000259" key="6">
    <source>
        <dbReference type="SMART" id="SM00363"/>
    </source>
</evidence>
<evidence type="ECO:0000256" key="1">
    <source>
        <dbReference type="ARBA" id="ARBA00008348"/>
    </source>
</evidence>
<dbReference type="InterPro" id="IPR002942">
    <property type="entry name" value="S4_RNA-bd"/>
</dbReference>
<dbReference type="OrthoDB" id="9807213at2"/>
<dbReference type="PROSITE" id="PS50889">
    <property type="entry name" value="S4"/>
    <property type="match status" value="1"/>
</dbReference>
<dbReference type="STRING" id="1121321.SAMN04488530_1258"/>
<reference evidence="8" key="1">
    <citation type="submission" date="2016-11" db="EMBL/GenBank/DDBJ databases">
        <authorList>
            <person name="Varghese N."/>
            <person name="Submissions S."/>
        </authorList>
    </citation>
    <scope>NUCLEOTIDE SEQUENCE [LARGE SCALE GENOMIC DNA]</scope>
    <source>
        <strain evidence="8">DSM 2635</strain>
    </source>
</reference>
<evidence type="ECO:0000256" key="5">
    <source>
        <dbReference type="RuleBase" id="RU003887"/>
    </source>
</evidence>
<dbReference type="CDD" id="cd00165">
    <property type="entry name" value="S4"/>
    <property type="match status" value="1"/>
</dbReference>
<dbReference type="InterPro" id="IPR020094">
    <property type="entry name" value="TruA/RsuA/RluB/E/F_N"/>
</dbReference>
<dbReference type="SUPFAM" id="SSF55120">
    <property type="entry name" value="Pseudouridine synthase"/>
    <property type="match status" value="1"/>
</dbReference>
<dbReference type="Pfam" id="PF00849">
    <property type="entry name" value="PseudoU_synth_2"/>
    <property type="match status" value="1"/>
</dbReference>
<proteinExistence type="inferred from homology"/>
<evidence type="ECO:0000313" key="7">
    <source>
        <dbReference type="EMBL" id="SHH18770.1"/>
    </source>
</evidence>
<evidence type="ECO:0000256" key="3">
    <source>
        <dbReference type="ARBA" id="ARBA00023235"/>
    </source>
</evidence>
<dbReference type="GO" id="GO:0000455">
    <property type="term" value="P:enzyme-directed rRNA pseudouridine synthesis"/>
    <property type="evidence" value="ECO:0007669"/>
    <property type="project" value="UniProtKB-ARBA"/>
</dbReference>
<evidence type="ECO:0000256" key="4">
    <source>
        <dbReference type="PROSITE-ProRule" id="PRU00182"/>
    </source>
</evidence>
<feature type="domain" description="RNA-binding S4" evidence="6">
    <location>
        <begin position="5"/>
        <end position="65"/>
    </location>
</feature>
<dbReference type="RefSeq" id="WP_073126745.1">
    <property type="nucleotide sequence ID" value="NZ_BAABCH010000025.1"/>
</dbReference>
<evidence type="ECO:0000256" key="2">
    <source>
        <dbReference type="ARBA" id="ARBA00022884"/>
    </source>
</evidence>
<dbReference type="Gene3D" id="3.10.290.10">
    <property type="entry name" value="RNA-binding S4 domain"/>
    <property type="match status" value="1"/>
</dbReference>
<dbReference type="CDD" id="cd02553">
    <property type="entry name" value="PseudoU_synth_RsuA"/>
    <property type="match status" value="1"/>
</dbReference>
<dbReference type="SMART" id="SM00363">
    <property type="entry name" value="S4"/>
    <property type="match status" value="1"/>
</dbReference>
<dbReference type="NCBIfam" id="TIGR00093">
    <property type="entry name" value="pseudouridine synthase"/>
    <property type="match status" value="1"/>
</dbReference>
<dbReference type="GO" id="GO:0003723">
    <property type="term" value="F:RNA binding"/>
    <property type="evidence" value="ECO:0007669"/>
    <property type="project" value="UniProtKB-KW"/>
</dbReference>
<dbReference type="Proteomes" id="UP000243255">
    <property type="component" value="Unassembled WGS sequence"/>
</dbReference>
<dbReference type="FunFam" id="3.30.70.1560:FF:000001">
    <property type="entry name" value="Pseudouridine synthase"/>
    <property type="match status" value="1"/>
</dbReference>
<dbReference type="Gene3D" id="3.30.70.580">
    <property type="entry name" value="Pseudouridine synthase I, catalytic domain, N-terminal subdomain"/>
    <property type="match status" value="1"/>
</dbReference>
<dbReference type="InterPro" id="IPR036986">
    <property type="entry name" value="S4_RNA-bd_sf"/>
</dbReference>
<organism evidence="7 8">
    <name type="scientific">Asaccharospora irregularis DSM 2635</name>
    <dbReference type="NCBI Taxonomy" id="1121321"/>
    <lineage>
        <taxon>Bacteria</taxon>
        <taxon>Bacillati</taxon>
        <taxon>Bacillota</taxon>
        <taxon>Clostridia</taxon>
        <taxon>Peptostreptococcales</taxon>
        <taxon>Peptostreptococcaceae</taxon>
        <taxon>Asaccharospora</taxon>
    </lineage>
</organism>
<dbReference type="Gene3D" id="3.30.70.1560">
    <property type="entry name" value="Alpha-L RNA-binding motif"/>
    <property type="match status" value="1"/>
</dbReference>
<keyword evidence="3 5" id="KW-0413">Isomerase</keyword>
<dbReference type="PANTHER" id="PTHR47683">
    <property type="entry name" value="PSEUDOURIDINE SYNTHASE FAMILY PROTEIN-RELATED"/>
    <property type="match status" value="1"/>
</dbReference>
<dbReference type="EC" id="5.4.99.-" evidence="5"/>
<keyword evidence="8" id="KW-1185">Reference proteome</keyword>
<dbReference type="EMBL" id="FQWX01000025">
    <property type="protein sequence ID" value="SHH18770.1"/>
    <property type="molecule type" value="Genomic_DNA"/>
</dbReference>
<keyword evidence="2 4" id="KW-0694">RNA-binding</keyword>
<comment type="similarity">
    <text evidence="1 5">Belongs to the pseudouridine synthase RsuA family.</text>
</comment>
<dbReference type="AlphaFoldDB" id="A0A1M5QYC6"/>
<accession>A0A1M5QYC6</accession>
<dbReference type="SUPFAM" id="SSF55174">
    <property type="entry name" value="Alpha-L RNA-binding motif"/>
    <property type="match status" value="1"/>
</dbReference>
<dbReference type="GO" id="GO:0005829">
    <property type="term" value="C:cytosol"/>
    <property type="evidence" value="ECO:0007669"/>
    <property type="project" value="UniProtKB-ARBA"/>
</dbReference>
<dbReference type="InterPro" id="IPR042092">
    <property type="entry name" value="PsdUridine_s_RsuA/RluB/E/F_cat"/>
</dbReference>
<dbReference type="InterPro" id="IPR020103">
    <property type="entry name" value="PsdUridine_synth_cat_dom_sf"/>
</dbReference>
<dbReference type="InterPro" id="IPR000748">
    <property type="entry name" value="PsdUridine_synth_RsuA/RluB/E/F"/>
</dbReference>
<dbReference type="PANTHER" id="PTHR47683:SF4">
    <property type="entry name" value="PSEUDOURIDINE SYNTHASE"/>
    <property type="match status" value="1"/>
</dbReference>
<dbReference type="InterPro" id="IPR006145">
    <property type="entry name" value="PsdUridine_synth_RsuA/RluA"/>
</dbReference>
<dbReference type="PROSITE" id="PS01149">
    <property type="entry name" value="PSI_RSU"/>
    <property type="match status" value="1"/>
</dbReference>
<protein>
    <recommendedName>
        <fullName evidence="5">Pseudouridine synthase</fullName>
        <ecNumber evidence="5">5.4.99.-</ecNumber>
    </recommendedName>
</protein>
<evidence type="ECO:0000313" key="8">
    <source>
        <dbReference type="Proteomes" id="UP000243255"/>
    </source>
</evidence>
<dbReference type="Pfam" id="PF01479">
    <property type="entry name" value="S4"/>
    <property type="match status" value="1"/>
</dbReference>
<name>A0A1M5QYC6_9FIRM</name>
<dbReference type="InterPro" id="IPR018496">
    <property type="entry name" value="PsdUridine_synth_RsuA/RluB_CS"/>
</dbReference>
<dbReference type="InterPro" id="IPR050343">
    <property type="entry name" value="RsuA_PseudoU_synthase"/>
</dbReference>